<comment type="caution">
    <text evidence="3">The sequence shown here is derived from an EMBL/GenBank/DDBJ whole genome shotgun (WGS) entry which is preliminary data.</text>
</comment>
<dbReference type="OrthoDB" id="4343489at2759"/>
<protein>
    <recommendedName>
        <fullName evidence="2">C2H2-type domain-containing protein</fullName>
    </recommendedName>
</protein>
<dbReference type="InterPro" id="IPR013087">
    <property type="entry name" value="Znf_C2H2_type"/>
</dbReference>
<gene>
    <name evidence="3" type="ORF">PENFLA_c028G03204</name>
</gene>
<feature type="compositionally biased region" description="Basic and acidic residues" evidence="1">
    <location>
        <begin position="460"/>
        <end position="486"/>
    </location>
</feature>
<feature type="domain" description="C2H2-type" evidence="2">
    <location>
        <begin position="415"/>
        <end position="440"/>
    </location>
</feature>
<evidence type="ECO:0000259" key="2">
    <source>
        <dbReference type="SMART" id="SM00355"/>
    </source>
</evidence>
<proteinExistence type="predicted"/>
<name>A0A1V6SR70_9EURO</name>
<evidence type="ECO:0000256" key="1">
    <source>
        <dbReference type="SAM" id="MobiDB-lite"/>
    </source>
</evidence>
<evidence type="ECO:0000313" key="3">
    <source>
        <dbReference type="EMBL" id="OQE16250.1"/>
    </source>
</evidence>
<dbReference type="AlphaFoldDB" id="A0A1V6SR70"/>
<organism evidence="3 4">
    <name type="scientific">Penicillium flavigenum</name>
    <dbReference type="NCBI Taxonomy" id="254877"/>
    <lineage>
        <taxon>Eukaryota</taxon>
        <taxon>Fungi</taxon>
        <taxon>Dikarya</taxon>
        <taxon>Ascomycota</taxon>
        <taxon>Pezizomycotina</taxon>
        <taxon>Eurotiomycetes</taxon>
        <taxon>Eurotiomycetidae</taxon>
        <taxon>Eurotiales</taxon>
        <taxon>Aspergillaceae</taxon>
        <taxon>Penicillium</taxon>
    </lineage>
</organism>
<sequence length="505" mass="56670">MHATRLGAIRDIAHLPRSNESFGYTTDEHRRILMHRPSSLLSGATEKYVGDTSQELYNARAANRSKIHRRAPRFASASAVDVVNAPVTEQEIHEWQERNARQGQAKRRLQAGIQQPEPRQTSLVALTARTASAINARRSPSPSVSVPTGSRIQTNSDIDPALFDNDLLEQTRVSAADINLLQTTLFPADEPGEATEPGQIGHNDSTAIDEEADRLLLGGDGGTNADSAETFVEHYSRINVVRCEIRSFAVKWAAYLANKPKDDPIGFHSMRGNSRDDLTPYMYRCEKTPNCSYQTEVKSHIVEHERARSKHLVEVRHKQRDVSSAHDWAPQPCEHGCDPSTIFTTMQIYKGHLARVHSGRWPTTCLYPGCESGTSFSSRATLCHHLVVCHQITDPTLQLRYLPLLQPRFKWVKWQTCLTDGCETKMDSRLQMLRHLTSKHKMTTEDADALIDGKAQFVPRSREPQVRGASRKHDMHTGDESGKEEEAVGQPQKKRLTAMDGHARK</sequence>
<dbReference type="Proteomes" id="UP000191342">
    <property type="component" value="Unassembled WGS sequence"/>
</dbReference>
<reference evidence="4" key="1">
    <citation type="journal article" date="2017" name="Nat. Microbiol.">
        <title>Global analysis of biosynthetic gene clusters reveals vast potential of secondary metabolite production in Penicillium species.</title>
        <authorList>
            <person name="Nielsen J.C."/>
            <person name="Grijseels S."/>
            <person name="Prigent S."/>
            <person name="Ji B."/>
            <person name="Dainat J."/>
            <person name="Nielsen K.F."/>
            <person name="Frisvad J.C."/>
            <person name="Workman M."/>
            <person name="Nielsen J."/>
        </authorList>
    </citation>
    <scope>NUCLEOTIDE SEQUENCE [LARGE SCALE GENOMIC DNA]</scope>
    <source>
        <strain evidence="4">IBT 14082</strain>
    </source>
</reference>
<evidence type="ECO:0000313" key="4">
    <source>
        <dbReference type="Proteomes" id="UP000191342"/>
    </source>
</evidence>
<accession>A0A1V6SR70</accession>
<dbReference type="SMART" id="SM00355">
    <property type="entry name" value="ZnF_C2H2"/>
    <property type="match status" value="4"/>
</dbReference>
<feature type="domain" description="C2H2-type" evidence="2">
    <location>
        <begin position="283"/>
        <end position="311"/>
    </location>
</feature>
<dbReference type="EMBL" id="MLQL01000028">
    <property type="protein sequence ID" value="OQE16250.1"/>
    <property type="molecule type" value="Genomic_DNA"/>
</dbReference>
<feature type="region of interest" description="Disordered" evidence="1">
    <location>
        <begin position="456"/>
        <end position="505"/>
    </location>
</feature>
<keyword evidence="4" id="KW-1185">Reference proteome</keyword>
<feature type="domain" description="C2H2-type" evidence="2">
    <location>
        <begin position="331"/>
        <end position="357"/>
    </location>
</feature>
<feature type="domain" description="C2H2-type" evidence="2">
    <location>
        <begin position="363"/>
        <end position="390"/>
    </location>
</feature>
<dbReference type="STRING" id="254877.A0A1V6SR70"/>